<dbReference type="GO" id="GO:0000340">
    <property type="term" value="F:RNA 7-methylguanosine cap binding"/>
    <property type="evidence" value="ECO:0007669"/>
    <property type="project" value="TreeGrafter"/>
</dbReference>
<accession>A0A3S5IRX1</accession>
<dbReference type="EMBL" id="MKGL01000052">
    <property type="protein sequence ID" value="RNF09192.1"/>
    <property type="molecule type" value="Genomic_DNA"/>
</dbReference>
<dbReference type="GO" id="GO:0003743">
    <property type="term" value="F:translation initiation factor activity"/>
    <property type="evidence" value="ECO:0007669"/>
    <property type="project" value="UniProtKB-KW"/>
</dbReference>
<evidence type="ECO:0000313" key="9">
    <source>
        <dbReference type="EMBL" id="RNF09192.1"/>
    </source>
</evidence>
<dbReference type="OMA" id="CPETEIC"/>
<evidence type="ECO:0000256" key="6">
    <source>
        <dbReference type="RuleBase" id="RU004374"/>
    </source>
</evidence>
<keyword evidence="4 6" id="KW-0694">RNA-binding</keyword>
<keyword evidence="10" id="KW-1185">Reference proteome</keyword>
<gene>
    <name evidence="9" type="ORF">TraAM80_02337</name>
</gene>
<evidence type="ECO:0000256" key="8">
    <source>
        <dbReference type="SAM" id="Phobius"/>
    </source>
</evidence>
<dbReference type="Gene3D" id="3.30.760.10">
    <property type="entry name" value="RNA Cap, Translation Initiation Factor Eif4e"/>
    <property type="match status" value="1"/>
</dbReference>
<dbReference type="RefSeq" id="XP_029240826.1">
    <property type="nucleotide sequence ID" value="XM_029379343.1"/>
</dbReference>
<dbReference type="AlphaFoldDB" id="A0A3S5IRX1"/>
<keyword evidence="2 6" id="KW-0396">Initiation factor</keyword>
<evidence type="ECO:0000256" key="2">
    <source>
        <dbReference type="ARBA" id="ARBA00022540"/>
    </source>
</evidence>
<keyword evidence="8" id="KW-0472">Membrane</keyword>
<keyword evidence="8" id="KW-0812">Transmembrane</keyword>
<dbReference type="Proteomes" id="UP000283634">
    <property type="component" value="Unassembled WGS sequence"/>
</dbReference>
<evidence type="ECO:0000313" key="10">
    <source>
        <dbReference type="Proteomes" id="UP000283634"/>
    </source>
</evidence>
<organism evidence="9 10">
    <name type="scientific">Trypanosoma rangeli</name>
    <dbReference type="NCBI Taxonomy" id="5698"/>
    <lineage>
        <taxon>Eukaryota</taxon>
        <taxon>Discoba</taxon>
        <taxon>Euglenozoa</taxon>
        <taxon>Kinetoplastea</taxon>
        <taxon>Metakinetoplastina</taxon>
        <taxon>Trypanosomatida</taxon>
        <taxon>Trypanosomatidae</taxon>
        <taxon>Trypanosoma</taxon>
        <taxon>Herpetosoma</taxon>
    </lineage>
</organism>
<reference evidence="9 10" key="1">
    <citation type="journal article" date="2018" name="BMC Genomics">
        <title>Genomic comparison of Trypanosoma conorhini and Trypanosoma rangeli to Trypanosoma cruzi strains of high and low virulence.</title>
        <authorList>
            <person name="Bradwell K.R."/>
            <person name="Koparde V.N."/>
            <person name="Matveyev A.V."/>
            <person name="Serrano M.G."/>
            <person name="Alves J.M."/>
            <person name="Parikh H."/>
            <person name="Huang B."/>
            <person name="Lee V."/>
            <person name="Espinosa-Alvarez O."/>
            <person name="Ortiz P.A."/>
            <person name="Costa-Martins A.G."/>
            <person name="Teixeira M.M."/>
            <person name="Buck G.A."/>
        </authorList>
    </citation>
    <scope>NUCLEOTIDE SEQUENCE [LARGE SCALE GENOMIC DNA]</scope>
    <source>
        <strain evidence="9 10">AM80</strain>
    </source>
</reference>
<dbReference type="VEuPathDB" id="TriTrypDB:TRSC58_03886"/>
<keyword evidence="3" id="KW-0810">Translation regulation</keyword>
<comment type="similarity">
    <text evidence="1 6">Belongs to the eukaryotic initiation factor 4E family.</text>
</comment>
<name>A0A3S5IRX1_TRYRA</name>
<feature type="region of interest" description="Disordered" evidence="7">
    <location>
        <begin position="171"/>
        <end position="192"/>
    </location>
</feature>
<feature type="transmembrane region" description="Helical" evidence="8">
    <location>
        <begin position="6"/>
        <end position="23"/>
    </location>
</feature>
<dbReference type="PANTHER" id="PTHR11960:SF8">
    <property type="entry name" value="EUKARYOTIC TRANSLATION INITIATION FACTOR 4E1-RELATED"/>
    <property type="match status" value="1"/>
</dbReference>
<evidence type="ECO:0000256" key="7">
    <source>
        <dbReference type="SAM" id="MobiDB-lite"/>
    </source>
</evidence>
<dbReference type="InterPro" id="IPR001040">
    <property type="entry name" value="TIF_eIF_4E"/>
</dbReference>
<dbReference type="SUPFAM" id="SSF55418">
    <property type="entry name" value="eIF4e-like"/>
    <property type="match status" value="1"/>
</dbReference>
<keyword evidence="8" id="KW-1133">Transmembrane helix</keyword>
<comment type="caution">
    <text evidence="9">The sequence shown here is derived from an EMBL/GenBank/DDBJ whole genome shotgun (WGS) entry which is preliminary data.</text>
</comment>
<dbReference type="GO" id="GO:0016281">
    <property type="term" value="C:eukaryotic translation initiation factor 4F complex"/>
    <property type="evidence" value="ECO:0007669"/>
    <property type="project" value="TreeGrafter"/>
</dbReference>
<dbReference type="GO" id="GO:0006417">
    <property type="term" value="P:regulation of translation"/>
    <property type="evidence" value="ECO:0007669"/>
    <property type="project" value="UniProtKB-KW"/>
</dbReference>
<dbReference type="GeneID" id="40326270"/>
<protein>
    <submittedName>
        <fullName evidence="9">Eukaryotic translation initiation factor 4E (eIF4E) interacting protein</fullName>
    </submittedName>
</protein>
<evidence type="ECO:0000256" key="3">
    <source>
        <dbReference type="ARBA" id="ARBA00022845"/>
    </source>
</evidence>
<evidence type="ECO:0000256" key="1">
    <source>
        <dbReference type="ARBA" id="ARBA00009860"/>
    </source>
</evidence>
<keyword evidence="5 6" id="KW-0648">Protein biosynthesis</keyword>
<evidence type="ECO:0000256" key="4">
    <source>
        <dbReference type="ARBA" id="ARBA00022884"/>
    </source>
</evidence>
<dbReference type="Pfam" id="PF01652">
    <property type="entry name" value="IF4E"/>
    <property type="match status" value="1"/>
</dbReference>
<dbReference type="InterPro" id="IPR023398">
    <property type="entry name" value="TIF_eIF4e-like"/>
</dbReference>
<sequence length="291" mass="33283">MAYSHLFCFVCDYVVIACLFFFLRVRHIQSFQALNLIYCMQTRLKSRPDEPKLAVHPPSCTTPLWGVWEMWCVLPESAAGATGNNAGVRGSAVKGRVPTKVKETNATWLDQARSIGLFDNAEGFWGIVKCTLPPSELPPGITYYMLRRNIAPMWEHEANRRGGRWVVRFQHQKHRQQSKGEKEGEGEGAEDQPARIDEAWEKLCIALIGEQFPCPETEICGAALRRAERRREWKLSLWTRTAADHDTQLGIGHFMKKFLDLEDGALQYLSHRELMQASEEGCWKVPSKYEL</sequence>
<evidence type="ECO:0000256" key="5">
    <source>
        <dbReference type="ARBA" id="ARBA00022917"/>
    </source>
</evidence>
<dbReference type="OrthoDB" id="590761at2759"/>
<dbReference type="PANTHER" id="PTHR11960">
    <property type="entry name" value="EUKARYOTIC TRANSLATION INITIATION FACTOR 4E RELATED"/>
    <property type="match status" value="1"/>
</dbReference>
<proteinExistence type="inferred from homology"/>